<reference evidence="7" key="1">
    <citation type="journal article" date="2019" name="Int. J. Syst. Evol. Microbiol.">
        <title>The Global Catalogue of Microorganisms (GCM) 10K type strain sequencing project: providing services to taxonomists for standard genome sequencing and annotation.</title>
        <authorList>
            <consortium name="The Broad Institute Genomics Platform"/>
            <consortium name="The Broad Institute Genome Sequencing Center for Infectious Disease"/>
            <person name="Wu L."/>
            <person name="Ma J."/>
        </authorList>
    </citation>
    <scope>NUCLEOTIDE SEQUENCE [LARGE SCALE GENOMIC DNA]</scope>
    <source>
        <strain evidence="7">JCM 14370</strain>
    </source>
</reference>
<feature type="domain" description="PDZ" evidence="5">
    <location>
        <begin position="263"/>
        <end position="373"/>
    </location>
</feature>
<dbReference type="PANTHER" id="PTHR43343:SF3">
    <property type="entry name" value="PROTEASE DO-LIKE 8, CHLOROPLASTIC"/>
    <property type="match status" value="1"/>
</dbReference>
<dbReference type="InterPro" id="IPR009003">
    <property type="entry name" value="Peptidase_S1_PA"/>
</dbReference>
<dbReference type="PROSITE" id="PS50106">
    <property type="entry name" value="PDZ"/>
    <property type="match status" value="1"/>
</dbReference>
<dbReference type="SMART" id="SM00228">
    <property type="entry name" value="PDZ"/>
    <property type="match status" value="1"/>
</dbReference>
<evidence type="ECO:0000256" key="2">
    <source>
        <dbReference type="ARBA" id="ARBA00022801"/>
    </source>
</evidence>
<evidence type="ECO:0000259" key="5">
    <source>
        <dbReference type="PROSITE" id="PS50106"/>
    </source>
</evidence>
<keyword evidence="7" id="KW-1185">Reference proteome</keyword>
<dbReference type="PANTHER" id="PTHR43343">
    <property type="entry name" value="PEPTIDASE S12"/>
    <property type="match status" value="1"/>
</dbReference>
<dbReference type="Gene3D" id="2.30.42.10">
    <property type="match status" value="1"/>
</dbReference>
<organism evidence="6 7">
    <name type="scientific">Deinococcus roseus</name>
    <dbReference type="NCBI Taxonomy" id="392414"/>
    <lineage>
        <taxon>Bacteria</taxon>
        <taxon>Thermotogati</taxon>
        <taxon>Deinococcota</taxon>
        <taxon>Deinococci</taxon>
        <taxon>Deinococcales</taxon>
        <taxon>Deinococcaceae</taxon>
        <taxon>Deinococcus</taxon>
    </lineage>
</organism>
<dbReference type="InterPro" id="IPR001940">
    <property type="entry name" value="Peptidase_S1C"/>
</dbReference>
<keyword evidence="4" id="KW-0732">Signal</keyword>
<dbReference type="Pfam" id="PF13365">
    <property type="entry name" value="Trypsin_2"/>
    <property type="match status" value="1"/>
</dbReference>
<proteinExistence type="predicted"/>
<dbReference type="SUPFAM" id="SSF50156">
    <property type="entry name" value="PDZ domain-like"/>
    <property type="match status" value="1"/>
</dbReference>
<dbReference type="Gene3D" id="2.40.10.120">
    <property type="match status" value="1"/>
</dbReference>
<evidence type="ECO:0000256" key="1">
    <source>
        <dbReference type="ARBA" id="ARBA00022670"/>
    </source>
</evidence>
<evidence type="ECO:0000256" key="3">
    <source>
        <dbReference type="SAM" id="MobiDB-lite"/>
    </source>
</evidence>
<comment type="caution">
    <text evidence="6">The sequence shown here is derived from an EMBL/GenBank/DDBJ whole genome shotgun (WGS) entry which is preliminary data.</text>
</comment>
<dbReference type="InterPro" id="IPR051201">
    <property type="entry name" value="Chloro_Bact_Ser_Proteases"/>
</dbReference>
<name>A0ABQ2D0G6_9DEIO</name>
<keyword evidence="2" id="KW-0378">Hydrolase</keyword>
<feature type="region of interest" description="Disordered" evidence="3">
    <location>
        <begin position="28"/>
        <end position="74"/>
    </location>
</feature>
<feature type="chain" id="PRO_5046378375" description="PDZ domain-containing protein" evidence="4">
    <location>
        <begin position="17"/>
        <end position="388"/>
    </location>
</feature>
<protein>
    <recommendedName>
        <fullName evidence="5">PDZ domain-containing protein</fullName>
    </recommendedName>
</protein>
<feature type="compositionally biased region" description="Polar residues" evidence="3">
    <location>
        <begin position="28"/>
        <end position="51"/>
    </location>
</feature>
<evidence type="ECO:0000313" key="6">
    <source>
        <dbReference type="EMBL" id="GGJ27679.1"/>
    </source>
</evidence>
<evidence type="ECO:0000313" key="7">
    <source>
        <dbReference type="Proteomes" id="UP000632222"/>
    </source>
</evidence>
<dbReference type="PRINTS" id="PR00834">
    <property type="entry name" value="PROTEASES2C"/>
</dbReference>
<dbReference type="Pfam" id="PF13180">
    <property type="entry name" value="PDZ_2"/>
    <property type="match status" value="1"/>
</dbReference>
<dbReference type="SUPFAM" id="SSF50494">
    <property type="entry name" value="Trypsin-like serine proteases"/>
    <property type="match status" value="1"/>
</dbReference>
<keyword evidence="1" id="KW-0645">Protease</keyword>
<dbReference type="RefSeq" id="WP_189001413.1">
    <property type="nucleotide sequence ID" value="NZ_BMOD01000003.1"/>
</dbReference>
<feature type="signal peptide" evidence="4">
    <location>
        <begin position="1"/>
        <end position="16"/>
    </location>
</feature>
<accession>A0ABQ2D0G6</accession>
<evidence type="ECO:0000256" key="4">
    <source>
        <dbReference type="SAM" id="SignalP"/>
    </source>
</evidence>
<dbReference type="InterPro" id="IPR001478">
    <property type="entry name" value="PDZ"/>
</dbReference>
<dbReference type="EMBL" id="BMOD01000003">
    <property type="protein sequence ID" value="GGJ27679.1"/>
    <property type="molecule type" value="Genomic_DNA"/>
</dbReference>
<dbReference type="InterPro" id="IPR036034">
    <property type="entry name" value="PDZ_sf"/>
</dbReference>
<gene>
    <name evidence="6" type="ORF">GCM10008938_12210</name>
</gene>
<sequence length="388" mass="40946">MRRLPLLLIPVTLALAAIPHLSSHNPLQVQPQISQNTQPQNTQPWMESQRVQPRDFESPFRDPQPSDDTALSPWEDQQSNVASNTLEEVYQKSIPGAVRVNIGRSGLGSGFFLTSDGYVLTAAHVALGDTNEPLSVTTSDGKDHPATLVGYDEIRDLAILKVKGSNFTPLKLASSAPKVGDGVVAIGNSRGAFEGGRAGKVTRLGASLSASFPSSMVASSMPLAPGDSGGPVLNNQGEVVGVSTAISSGGGHFSSYFVSVTTSSQIVKDLQAGFKRSVPIIGVSIADAQDYLNTEGALVTEVRPGLGAQKAGFKDPEVSEFRDDSGRVRQQISSADVIVAAEGKTVRNSDDLIAVLRSKKAGDQVTLKVKRGEQTLTFKVILSNKNSV</sequence>
<dbReference type="Proteomes" id="UP000632222">
    <property type="component" value="Unassembled WGS sequence"/>
</dbReference>